<feature type="transmembrane region" description="Helical" evidence="6">
    <location>
        <begin position="12"/>
        <end position="31"/>
    </location>
</feature>
<dbReference type="Proteomes" id="UP000269208">
    <property type="component" value="Chromosome"/>
</dbReference>
<gene>
    <name evidence="8" type="ORF">NCTC6754_04309</name>
</gene>
<reference evidence="8 9" key="1">
    <citation type="submission" date="2018-12" db="EMBL/GenBank/DDBJ databases">
        <authorList>
            <consortium name="Pathogen Informatics"/>
        </authorList>
    </citation>
    <scope>NUCLEOTIDE SEQUENCE [LARGE SCALE GENOMIC DNA]</scope>
    <source>
        <strain evidence="8 9">NCTC6754</strain>
    </source>
</reference>
<dbReference type="GO" id="GO:0005886">
    <property type="term" value="C:plasma membrane"/>
    <property type="evidence" value="ECO:0007669"/>
    <property type="project" value="UniProtKB-SubCell"/>
</dbReference>
<evidence type="ECO:0000259" key="7">
    <source>
        <dbReference type="Pfam" id="PF05231"/>
    </source>
</evidence>
<evidence type="ECO:0000313" key="9">
    <source>
        <dbReference type="Proteomes" id="UP000269208"/>
    </source>
</evidence>
<keyword evidence="5 6" id="KW-0472">Membrane</keyword>
<sequence length="74" mass="8236">MPDKCNVLKNIKIFLLAFCLTVPAILLSRLISPRATIDSSYIFLAWLPLCVMFSVLFLFGRRGVAPMVGGMMVD</sequence>
<dbReference type="Pfam" id="PF05231">
    <property type="entry name" value="MASE1"/>
    <property type="match status" value="1"/>
</dbReference>
<dbReference type="EMBL" id="LR134190">
    <property type="protein sequence ID" value="VEB56318.1"/>
    <property type="molecule type" value="Genomic_DNA"/>
</dbReference>
<keyword evidence="2" id="KW-1003">Cell membrane</keyword>
<evidence type="ECO:0000256" key="4">
    <source>
        <dbReference type="ARBA" id="ARBA00022989"/>
    </source>
</evidence>
<dbReference type="InterPro" id="IPR007895">
    <property type="entry name" value="MASE1"/>
</dbReference>
<comment type="subcellular location">
    <subcellularLocation>
        <location evidence="1">Cell membrane</location>
        <topology evidence="1">Multi-pass membrane protein</topology>
    </subcellularLocation>
</comment>
<proteinExistence type="predicted"/>
<accession>A0A447TYM5</accession>
<evidence type="ECO:0000256" key="6">
    <source>
        <dbReference type="SAM" id="Phobius"/>
    </source>
</evidence>
<evidence type="ECO:0000256" key="1">
    <source>
        <dbReference type="ARBA" id="ARBA00004651"/>
    </source>
</evidence>
<organism evidence="8 9">
    <name type="scientific">Salmonella enterica I</name>
    <dbReference type="NCBI Taxonomy" id="59201"/>
    <lineage>
        <taxon>Bacteria</taxon>
        <taxon>Pseudomonadati</taxon>
        <taxon>Pseudomonadota</taxon>
        <taxon>Gammaproteobacteria</taxon>
        <taxon>Enterobacterales</taxon>
        <taxon>Enterobacteriaceae</taxon>
        <taxon>Salmonella</taxon>
    </lineage>
</organism>
<evidence type="ECO:0000256" key="2">
    <source>
        <dbReference type="ARBA" id="ARBA00022475"/>
    </source>
</evidence>
<name>A0A447TYM5_SALET</name>
<keyword evidence="4 6" id="KW-1133">Transmembrane helix</keyword>
<protein>
    <submittedName>
        <fullName evidence="8">Protein YfeA</fullName>
    </submittedName>
</protein>
<keyword evidence="3 6" id="KW-0812">Transmembrane</keyword>
<feature type="transmembrane region" description="Helical" evidence="6">
    <location>
        <begin position="43"/>
        <end position="60"/>
    </location>
</feature>
<dbReference type="AlphaFoldDB" id="A0A447TYM5"/>
<feature type="domain" description="MASE1" evidence="7">
    <location>
        <begin position="15"/>
        <end position="73"/>
    </location>
</feature>
<evidence type="ECO:0000313" key="8">
    <source>
        <dbReference type="EMBL" id="VEB56318.1"/>
    </source>
</evidence>
<evidence type="ECO:0000256" key="5">
    <source>
        <dbReference type="ARBA" id="ARBA00023136"/>
    </source>
</evidence>
<evidence type="ECO:0000256" key="3">
    <source>
        <dbReference type="ARBA" id="ARBA00022692"/>
    </source>
</evidence>